<proteinExistence type="predicted"/>
<dbReference type="OrthoDB" id="6171543at2"/>
<dbReference type="InterPro" id="IPR056908">
    <property type="entry name" value="Gp80-like"/>
</dbReference>
<dbReference type="KEGG" id="saca:FFV09_22840"/>
<organism evidence="1 2">
    <name type="scientific">Saccharibacillus brassicae</name>
    <dbReference type="NCBI Taxonomy" id="2583377"/>
    <lineage>
        <taxon>Bacteria</taxon>
        <taxon>Bacillati</taxon>
        <taxon>Bacillota</taxon>
        <taxon>Bacilli</taxon>
        <taxon>Bacillales</taxon>
        <taxon>Paenibacillaceae</taxon>
        <taxon>Saccharibacillus</taxon>
    </lineage>
</organism>
<dbReference type="Pfam" id="PF23140">
    <property type="entry name" value="Gp80"/>
    <property type="match status" value="1"/>
</dbReference>
<reference evidence="1 2" key="1">
    <citation type="submission" date="2019-06" db="EMBL/GenBank/DDBJ databases">
        <title>Saccharibacillus brassicae sp. nov., an endophytic bacterium isolated from Chinese cabbage seeds (Brassica pekinensis).</title>
        <authorList>
            <person name="Jiang L."/>
            <person name="Lee J."/>
            <person name="Kim S.W."/>
        </authorList>
    </citation>
    <scope>NUCLEOTIDE SEQUENCE [LARGE SCALE GENOMIC DNA]</scope>
    <source>
        <strain evidence="2">KCTC 43072 / ATSA2</strain>
    </source>
</reference>
<sequence length="132" mass="14190">MQISNWLSAQVLNSMLRGVAFSPPAGCYVALYKSDPTAADTGQEVAGNGYERQVVAFTAAAVENGKQTTKNTADIEFPIFTGDVGLITHIGLRTAKTGGNLLFSRPLDNAKTFLANDKVKMYKDSIVVRFGQ</sequence>
<dbReference type="AlphaFoldDB" id="A0A4Y6V490"/>
<dbReference type="EMBL" id="CP041217">
    <property type="protein sequence ID" value="QDH23451.1"/>
    <property type="molecule type" value="Genomic_DNA"/>
</dbReference>
<dbReference type="RefSeq" id="WP_141449988.1">
    <property type="nucleotide sequence ID" value="NZ_CP041217.1"/>
</dbReference>
<dbReference type="Proteomes" id="UP000316968">
    <property type="component" value="Chromosome"/>
</dbReference>
<evidence type="ECO:0000313" key="2">
    <source>
        <dbReference type="Proteomes" id="UP000316968"/>
    </source>
</evidence>
<evidence type="ECO:0000313" key="1">
    <source>
        <dbReference type="EMBL" id="QDH23451.1"/>
    </source>
</evidence>
<keyword evidence="2" id="KW-1185">Reference proteome</keyword>
<protein>
    <submittedName>
        <fullName evidence="1">Uncharacterized protein</fullName>
    </submittedName>
</protein>
<gene>
    <name evidence="1" type="ORF">FFV09_22840</name>
</gene>
<accession>A0A4Y6V490</accession>
<name>A0A4Y6V490_SACBS</name>